<dbReference type="RefSeq" id="WP_037327959.1">
    <property type="nucleotide sequence ID" value="NZ_JRMW01000036.1"/>
</dbReference>
<dbReference type="InterPro" id="IPR051393">
    <property type="entry name" value="ABC_transporter_permease"/>
</dbReference>
<dbReference type="GO" id="GO:0005886">
    <property type="term" value="C:plasma membrane"/>
    <property type="evidence" value="ECO:0007669"/>
    <property type="project" value="UniProtKB-SubCell"/>
</dbReference>
<evidence type="ECO:0000256" key="3">
    <source>
        <dbReference type="ARBA" id="ARBA00022475"/>
    </source>
</evidence>
<dbReference type="Pfam" id="PF00528">
    <property type="entry name" value="BPD_transp_1"/>
    <property type="match status" value="1"/>
</dbReference>
<comment type="caution">
    <text evidence="9">The sequence shown here is derived from an EMBL/GenBank/DDBJ whole genome shotgun (WGS) entry which is preliminary data.</text>
</comment>
<reference evidence="9 10" key="1">
    <citation type="submission" date="2014-07" db="EMBL/GenBank/DDBJ databases">
        <authorList>
            <person name="McCorrison J."/>
            <person name="Sanka R."/>
            <person name="Torralba M."/>
            <person name="Gillis M."/>
            <person name="Haft D.H."/>
            <person name="Methe B."/>
            <person name="Sutton G."/>
            <person name="Nelson K.E."/>
        </authorList>
    </citation>
    <scope>NUCLEOTIDE SEQUENCE [LARGE SCALE GENOMIC DNA]</scope>
    <source>
        <strain evidence="9 10">S7-1-13</strain>
    </source>
</reference>
<keyword evidence="6 7" id="KW-0472">Membrane</keyword>
<evidence type="ECO:0000256" key="4">
    <source>
        <dbReference type="ARBA" id="ARBA00022692"/>
    </source>
</evidence>
<accession>A0A095X2C1</accession>
<evidence type="ECO:0000256" key="6">
    <source>
        <dbReference type="ARBA" id="ARBA00023136"/>
    </source>
</evidence>
<sequence length="294" mass="33772">MKKKMTYRAESTNKAWIFLLPALFFILVFNVYPLFRTFYMAVHSNNILKPEFVGLANFPAVFHDKLFVLAMKNTLIYSITVVPLSIIISMFIALILNEKIRGNKFFETIFFIPYLTSVIAVGIVFRYLFNGQYGFINHMLSFIGVGPIEFLNNPDYNMLAAIIFGVWNGLAFNIIVILAGLRGIDKDYYKIADTFGASGWEQFKKITLPQLTNIITFLFLTSFIASFKVYNQIFALFNGKAGVGNRLVTAVFYIYKKFYVEYRYGQAMAAAVILFLFLLVMTFVQRAIIRKIAR</sequence>
<dbReference type="Gene3D" id="1.10.3720.10">
    <property type="entry name" value="MetI-like"/>
    <property type="match status" value="1"/>
</dbReference>
<comment type="subcellular location">
    <subcellularLocation>
        <location evidence="1 7">Cell membrane</location>
        <topology evidence="1 7">Multi-pass membrane protein</topology>
    </subcellularLocation>
</comment>
<dbReference type="OrthoDB" id="9809173at2"/>
<protein>
    <submittedName>
        <fullName evidence="9">Sugar ABC transporter permease</fullName>
    </submittedName>
</protein>
<comment type="similarity">
    <text evidence="7">Belongs to the binding-protein-dependent transport system permease family.</text>
</comment>
<feature type="transmembrane region" description="Helical" evidence="7">
    <location>
        <begin position="158"/>
        <end position="181"/>
    </location>
</feature>
<name>A0A095X2C1_9FIRM</name>
<organism evidence="9 10">
    <name type="scientific">Anaerococcus lactolyticus S7-1-13</name>
    <dbReference type="NCBI Taxonomy" id="1284686"/>
    <lineage>
        <taxon>Bacteria</taxon>
        <taxon>Bacillati</taxon>
        <taxon>Bacillota</taxon>
        <taxon>Tissierellia</taxon>
        <taxon>Tissierellales</taxon>
        <taxon>Peptoniphilaceae</taxon>
        <taxon>Anaerococcus</taxon>
    </lineage>
</organism>
<evidence type="ECO:0000259" key="8">
    <source>
        <dbReference type="PROSITE" id="PS50928"/>
    </source>
</evidence>
<dbReference type="EMBL" id="JRMW01000036">
    <property type="protein sequence ID" value="KGF03851.1"/>
    <property type="molecule type" value="Genomic_DNA"/>
</dbReference>
<dbReference type="InterPro" id="IPR000515">
    <property type="entry name" value="MetI-like"/>
</dbReference>
<gene>
    <name evidence="9" type="ORF">HMPREF1630_05940</name>
</gene>
<dbReference type="Proteomes" id="UP000029579">
    <property type="component" value="Unassembled WGS sequence"/>
</dbReference>
<evidence type="ECO:0000256" key="2">
    <source>
        <dbReference type="ARBA" id="ARBA00022448"/>
    </source>
</evidence>
<dbReference type="CDD" id="cd06261">
    <property type="entry name" value="TM_PBP2"/>
    <property type="match status" value="1"/>
</dbReference>
<keyword evidence="3" id="KW-1003">Cell membrane</keyword>
<evidence type="ECO:0000313" key="10">
    <source>
        <dbReference type="Proteomes" id="UP000029579"/>
    </source>
</evidence>
<keyword evidence="5 7" id="KW-1133">Transmembrane helix</keyword>
<evidence type="ECO:0000256" key="5">
    <source>
        <dbReference type="ARBA" id="ARBA00022989"/>
    </source>
</evidence>
<feature type="transmembrane region" description="Helical" evidence="7">
    <location>
        <begin position="108"/>
        <end position="129"/>
    </location>
</feature>
<feature type="domain" description="ABC transmembrane type-1" evidence="8">
    <location>
        <begin position="71"/>
        <end position="285"/>
    </location>
</feature>
<evidence type="ECO:0000256" key="7">
    <source>
        <dbReference type="RuleBase" id="RU363032"/>
    </source>
</evidence>
<feature type="transmembrane region" description="Helical" evidence="7">
    <location>
        <begin position="15"/>
        <end position="35"/>
    </location>
</feature>
<keyword evidence="4 7" id="KW-0812">Transmembrane</keyword>
<dbReference type="PANTHER" id="PTHR30193">
    <property type="entry name" value="ABC TRANSPORTER PERMEASE PROTEIN"/>
    <property type="match status" value="1"/>
</dbReference>
<dbReference type="PANTHER" id="PTHR30193:SF37">
    <property type="entry name" value="INNER MEMBRANE ABC TRANSPORTER PERMEASE PROTEIN YCJO"/>
    <property type="match status" value="1"/>
</dbReference>
<dbReference type="PROSITE" id="PS50928">
    <property type="entry name" value="ABC_TM1"/>
    <property type="match status" value="1"/>
</dbReference>
<dbReference type="SUPFAM" id="SSF161098">
    <property type="entry name" value="MetI-like"/>
    <property type="match status" value="1"/>
</dbReference>
<feature type="transmembrane region" description="Helical" evidence="7">
    <location>
        <begin position="211"/>
        <end position="230"/>
    </location>
</feature>
<feature type="transmembrane region" description="Helical" evidence="7">
    <location>
        <begin position="75"/>
        <end position="96"/>
    </location>
</feature>
<feature type="transmembrane region" description="Helical" evidence="7">
    <location>
        <begin position="264"/>
        <end position="284"/>
    </location>
</feature>
<dbReference type="AlphaFoldDB" id="A0A095X2C1"/>
<dbReference type="eggNOG" id="COG1175">
    <property type="taxonomic scope" value="Bacteria"/>
</dbReference>
<dbReference type="GO" id="GO:0055085">
    <property type="term" value="P:transmembrane transport"/>
    <property type="evidence" value="ECO:0007669"/>
    <property type="project" value="InterPro"/>
</dbReference>
<keyword evidence="2 7" id="KW-0813">Transport</keyword>
<proteinExistence type="inferred from homology"/>
<dbReference type="InterPro" id="IPR035906">
    <property type="entry name" value="MetI-like_sf"/>
</dbReference>
<evidence type="ECO:0000256" key="1">
    <source>
        <dbReference type="ARBA" id="ARBA00004651"/>
    </source>
</evidence>
<evidence type="ECO:0000313" key="9">
    <source>
        <dbReference type="EMBL" id="KGF03851.1"/>
    </source>
</evidence>